<feature type="transmembrane region" description="Helical" evidence="6">
    <location>
        <begin position="79"/>
        <end position="100"/>
    </location>
</feature>
<dbReference type="OrthoDB" id="3936150at2759"/>
<dbReference type="SUPFAM" id="SSF103473">
    <property type="entry name" value="MFS general substrate transporter"/>
    <property type="match status" value="1"/>
</dbReference>
<dbReference type="CDD" id="cd17316">
    <property type="entry name" value="MFS_SV2_like"/>
    <property type="match status" value="1"/>
</dbReference>
<dbReference type="PROSITE" id="PS50850">
    <property type="entry name" value="MFS"/>
    <property type="match status" value="1"/>
</dbReference>
<dbReference type="AlphaFoldDB" id="A0A9Q8P5U7"/>
<gene>
    <name evidence="8" type="ORF">CLAFUR5_03736</name>
</gene>
<dbReference type="InterPro" id="IPR036259">
    <property type="entry name" value="MFS_trans_sf"/>
</dbReference>
<evidence type="ECO:0000256" key="3">
    <source>
        <dbReference type="ARBA" id="ARBA00022692"/>
    </source>
</evidence>
<evidence type="ECO:0000256" key="6">
    <source>
        <dbReference type="SAM" id="Phobius"/>
    </source>
</evidence>
<keyword evidence="3 6" id="KW-0812">Transmembrane</keyword>
<proteinExistence type="predicted"/>
<keyword evidence="5 6" id="KW-0472">Membrane</keyword>
<feature type="transmembrane region" description="Helical" evidence="6">
    <location>
        <begin position="169"/>
        <end position="189"/>
    </location>
</feature>
<evidence type="ECO:0000313" key="9">
    <source>
        <dbReference type="Proteomes" id="UP000756132"/>
    </source>
</evidence>
<keyword evidence="2" id="KW-0813">Transport</keyword>
<comment type="subcellular location">
    <subcellularLocation>
        <location evidence="1">Membrane</location>
        <topology evidence="1">Multi-pass membrane protein</topology>
    </subcellularLocation>
</comment>
<evidence type="ECO:0000256" key="5">
    <source>
        <dbReference type="ARBA" id="ARBA00023136"/>
    </source>
</evidence>
<reference evidence="8" key="2">
    <citation type="journal article" date="2022" name="Microb. Genom.">
        <title>A chromosome-scale genome assembly of the tomato pathogen Cladosporium fulvum reveals a compartmentalized genome architecture and the presence of a dispensable chromosome.</title>
        <authorList>
            <person name="Zaccaron A.Z."/>
            <person name="Chen L.H."/>
            <person name="Samaras A."/>
            <person name="Stergiopoulos I."/>
        </authorList>
    </citation>
    <scope>NUCLEOTIDE SEQUENCE</scope>
    <source>
        <strain evidence="8">Race5_Kim</strain>
    </source>
</reference>
<sequence>MDFERITMPNGADRSGVGPTKIYASATGTENLSDSVDHNVAQQRAVWDQSAVDPVLAKKMDMVNAAIEEIGMTKWHWKLFFLNGFGYAVDSLLIVIQSITQPVITREYGNPHPPLAGISFASQIGMLVGAAAWGLTADVIGRKLAFNSSLFICAGFVLVAGAMPSYISFASMVAFYSAAAGGGYIIDATNLHEFLPRSHQWMVTFMSVWVPIGYAVTGLLAWAFLSNFSCAPDATPATCQRADNWGWRYLHFTCGGLVFLLSLTRIFVIKMEQTPRWLISQNRDEEVYAQLSALAIKYDRPFVLKHGALQEQGQVLHSEKSVWSSLRLKKHFAGLFETKLLTYSTLMIFANWFVVGTVSPLYQVFLPYYLESRGVATGQQSSDYITWRNYAINQVATLAGPCIAAVLVEVPHIGRKGTLAIGATATMALQFGYTQIKTPAQNLGVSCAVSAAQMIYYGVIYAYTPEILPSAHRATGYGCCVILNRIGGIVGVAVGSYADVQTTTPLFVCAGLFGLLIVLSLALPFESRGRGSV</sequence>
<feature type="transmembrane region" description="Helical" evidence="6">
    <location>
        <begin position="144"/>
        <end position="163"/>
    </location>
</feature>
<evidence type="ECO:0000256" key="4">
    <source>
        <dbReference type="ARBA" id="ARBA00022989"/>
    </source>
</evidence>
<name>A0A9Q8P5U7_PASFU</name>
<feature type="transmembrane region" description="Helical" evidence="6">
    <location>
        <begin position="201"/>
        <end position="225"/>
    </location>
</feature>
<dbReference type="RefSeq" id="XP_047758690.1">
    <property type="nucleotide sequence ID" value="XM_047902884.1"/>
</dbReference>
<dbReference type="Proteomes" id="UP000756132">
    <property type="component" value="Chromosome 2"/>
</dbReference>
<reference evidence="8" key="1">
    <citation type="submission" date="2021-12" db="EMBL/GenBank/DDBJ databases">
        <authorList>
            <person name="Zaccaron A."/>
            <person name="Stergiopoulos I."/>
        </authorList>
    </citation>
    <scope>NUCLEOTIDE SEQUENCE</scope>
    <source>
        <strain evidence="8">Race5_Kim</strain>
    </source>
</reference>
<evidence type="ECO:0000256" key="1">
    <source>
        <dbReference type="ARBA" id="ARBA00004141"/>
    </source>
</evidence>
<accession>A0A9Q8P5U7</accession>
<organism evidence="8 9">
    <name type="scientific">Passalora fulva</name>
    <name type="common">Tomato leaf mold</name>
    <name type="synonym">Cladosporium fulvum</name>
    <dbReference type="NCBI Taxonomy" id="5499"/>
    <lineage>
        <taxon>Eukaryota</taxon>
        <taxon>Fungi</taxon>
        <taxon>Dikarya</taxon>
        <taxon>Ascomycota</taxon>
        <taxon>Pezizomycotina</taxon>
        <taxon>Dothideomycetes</taxon>
        <taxon>Dothideomycetidae</taxon>
        <taxon>Mycosphaerellales</taxon>
        <taxon>Mycosphaerellaceae</taxon>
        <taxon>Fulvia</taxon>
    </lineage>
</organism>
<feature type="transmembrane region" description="Helical" evidence="6">
    <location>
        <begin position="349"/>
        <end position="370"/>
    </location>
</feature>
<keyword evidence="4 6" id="KW-1133">Transmembrane helix</keyword>
<dbReference type="GeneID" id="71983614"/>
<keyword evidence="9" id="KW-1185">Reference proteome</keyword>
<dbReference type="Gene3D" id="1.20.1250.20">
    <property type="entry name" value="MFS general substrate transporter like domains"/>
    <property type="match status" value="1"/>
</dbReference>
<dbReference type="InterPro" id="IPR020846">
    <property type="entry name" value="MFS_dom"/>
</dbReference>
<feature type="transmembrane region" description="Helical" evidence="6">
    <location>
        <begin position="390"/>
        <end position="410"/>
    </location>
</feature>
<feature type="transmembrane region" description="Helical" evidence="6">
    <location>
        <begin position="442"/>
        <end position="463"/>
    </location>
</feature>
<dbReference type="KEGG" id="ffu:CLAFUR5_03736"/>
<protein>
    <submittedName>
        <fullName evidence="8">Major facilitator-type transporter</fullName>
    </submittedName>
</protein>
<dbReference type="EMBL" id="CP090164">
    <property type="protein sequence ID" value="UJO14324.1"/>
    <property type="molecule type" value="Genomic_DNA"/>
</dbReference>
<feature type="transmembrane region" description="Helical" evidence="6">
    <location>
        <begin position="504"/>
        <end position="525"/>
    </location>
</feature>
<feature type="transmembrane region" description="Helical" evidence="6">
    <location>
        <begin position="245"/>
        <end position="268"/>
    </location>
</feature>
<dbReference type="PANTHER" id="PTHR23511">
    <property type="entry name" value="SYNAPTIC VESICLE GLYCOPROTEIN 2"/>
    <property type="match status" value="1"/>
</dbReference>
<evidence type="ECO:0000313" key="8">
    <source>
        <dbReference type="EMBL" id="UJO14324.1"/>
    </source>
</evidence>
<dbReference type="InterPro" id="IPR011701">
    <property type="entry name" value="MFS"/>
</dbReference>
<dbReference type="PANTHER" id="PTHR23511:SF4">
    <property type="entry name" value="MAJOR FACILITATOR SUPERFAMILY (MFS) PROFILE DOMAIN-CONTAINING PROTEIN"/>
    <property type="match status" value="1"/>
</dbReference>
<dbReference type="GO" id="GO:0022857">
    <property type="term" value="F:transmembrane transporter activity"/>
    <property type="evidence" value="ECO:0007669"/>
    <property type="project" value="InterPro"/>
</dbReference>
<feature type="domain" description="Major facilitator superfamily (MFS) profile" evidence="7">
    <location>
        <begin position="76"/>
        <end position="528"/>
    </location>
</feature>
<evidence type="ECO:0000256" key="2">
    <source>
        <dbReference type="ARBA" id="ARBA00022448"/>
    </source>
</evidence>
<dbReference type="Pfam" id="PF07690">
    <property type="entry name" value="MFS_1"/>
    <property type="match status" value="1"/>
</dbReference>
<feature type="transmembrane region" description="Helical" evidence="6">
    <location>
        <begin position="120"/>
        <end position="137"/>
    </location>
</feature>
<dbReference type="GO" id="GO:0016020">
    <property type="term" value="C:membrane"/>
    <property type="evidence" value="ECO:0007669"/>
    <property type="project" value="UniProtKB-SubCell"/>
</dbReference>
<feature type="transmembrane region" description="Helical" evidence="6">
    <location>
        <begin position="475"/>
        <end position="498"/>
    </location>
</feature>
<evidence type="ECO:0000259" key="7">
    <source>
        <dbReference type="PROSITE" id="PS50850"/>
    </source>
</evidence>